<gene>
    <name evidence="8" type="primary">rpsE</name>
    <name evidence="11" type="ORF">CLV39_1701</name>
</gene>
<dbReference type="GO" id="GO:0019843">
    <property type="term" value="F:rRNA binding"/>
    <property type="evidence" value="ECO:0007669"/>
    <property type="project" value="UniProtKB-UniRule"/>
</dbReference>
<dbReference type="PROSITE" id="PS00585">
    <property type="entry name" value="RIBOSOMAL_S5"/>
    <property type="match status" value="1"/>
</dbReference>
<keyword evidence="12" id="KW-1185">Reference proteome</keyword>
<protein>
    <recommendedName>
        <fullName evidence="7 8">Small ribosomal subunit protein uS5</fullName>
    </recommendedName>
</protein>
<evidence type="ECO:0000313" key="12">
    <source>
        <dbReference type="Proteomes" id="UP000280842"/>
    </source>
</evidence>
<dbReference type="PROSITE" id="PS50881">
    <property type="entry name" value="S5_DSRBD"/>
    <property type="match status" value="1"/>
</dbReference>
<dbReference type="AlphaFoldDB" id="A0A3M0B541"/>
<dbReference type="OrthoDB" id="9809045at2"/>
<dbReference type="GO" id="GO:0003735">
    <property type="term" value="F:structural constituent of ribosome"/>
    <property type="evidence" value="ECO:0007669"/>
    <property type="project" value="UniProtKB-UniRule"/>
</dbReference>
<comment type="similarity">
    <text evidence="2 8 9">Belongs to the universal ribosomal protein uS5 family.</text>
</comment>
<keyword evidence="5 8" id="KW-0689">Ribosomal protein</keyword>
<dbReference type="Gene3D" id="3.30.160.20">
    <property type="match status" value="1"/>
</dbReference>
<evidence type="ECO:0000256" key="8">
    <source>
        <dbReference type="HAMAP-Rule" id="MF_01307"/>
    </source>
</evidence>
<dbReference type="InterPro" id="IPR014721">
    <property type="entry name" value="Ribsml_uS5_D2-typ_fold_subgr"/>
</dbReference>
<comment type="caution">
    <text evidence="11">The sequence shown here is derived from an EMBL/GenBank/DDBJ whole genome shotgun (WGS) entry which is preliminary data.</text>
</comment>
<comment type="subunit">
    <text evidence="8">Part of the 30S ribosomal subunit. Contacts proteins S4 and S8.</text>
</comment>
<dbReference type="InterPro" id="IPR000851">
    <property type="entry name" value="Ribosomal_uS5"/>
</dbReference>
<evidence type="ECO:0000256" key="2">
    <source>
        <dbReference type="ARBA" id="ARBA00008945"/>
    </source>
</evidence>
<evidence type="ECO:0000256" key="5">
    <source>
        <dbReference type="ARBA" id="ARBA00022980"/>
    </source>
</evidence>
<dbReference type="GO" id="GO:0006412">
    <property type="term" value="P:translation"/>
    <property type="evidence" value="ECO:0007669"/>
    <property type="project" value="UniProtKB-UniRule"/>
</dbReference>
<dbReference type="HAMAP" id="MF_01307_B">
    <property type="entry name" value="Ribosomal_uS5_B"/>
    <property type="match status" value="1"/>
</dbReference>
<feature type="domain" description="S5 DRBM" evidence="10">
    <location>
        <begin position="26"/>
        <end position="89"/>
    </location>
</feature>
<dbReference type="PANTHER" id="PTHR48277:SF1">
    <property type="entry name" value="MITOCHONDRIAL RIBOSOMAL PROTEIN S5"/>
    <property type="match status" value="1"/>
</dbReference>
<dbReference type="PANTHER" id="PTHR48277">
    <property type="entry name" value="MITOCHONDRIAL RIBOSOMAL PROTEIN S5"/>
    <property type="match status" value="1"/>
</dbReference>
<dbReference type="SUPFAM" id="SSF54211">
    <property type="entry name" value="Ribosomal protein S5 domain 2-like"/>
    <property type="match status" value="1"/>
</dbReference>
<sequence length="194" mass="21160">MGYRKIETLIEERIKENPIDVNSLELEEKVVEIRRTTRVVEGGRRFSFSTLAVVGDRNGHVGFGHGKANEVPPSIAKAIAEAKKHVIKVPLIEGTIPHDVIGEYESAKILLKPARRGTGVVAGGPMRPVLELLGVTDALAKIISRTTNPNNIVRAVFDALLKLKAPEDVAKVRGVDEDKLRASYRIYAGGVPIK</sequence>
<dbReference type="InterPro" id="IPR020568">
    <property type="entry name" value="Ribosomal_Su5_D2-typ_SF"/>
</dbReference>
<evidence type="ECO:0000256" key="1">
    <source>
        <dbReference type="ARBA" id="ARBA00003093"/>
    </source>
</evidence>
<dbReference type="GO" id="GO:0042254">
    <property type="term" value="P:ribosome biogenesis"/>
    <property type="evidence" value="ECO:0007669"/>
    <property type="project" value="UniProtKB-ARBA"/>
</dbReference>
<dbReference type="SUPFAM" id="SSF54768">
    <property type="entry name" value="dsRNA-binding domain-like"/>
    <property type="match status" value="1"/>
</dbReference>
<reference evidence="11 12" key="1">
    <citation type="submission" date="2018-10" db="EMBL/GenBank/DDBJ databases">
        <title>Genomic Encyclopedia of Archaeal and Bacterial Type Strains, Phase II (KMG-II): from individual species to whole genera.</title>
        <authorList>
            <person name="Goeker M."/>
        </authorList>
    </citation>
    <scope>NUCLEOTIDE SEQUENCE [LARGE SCALE GENOMIC DNA]</scope>
    <source>
        <strain evidence="11 12">VM1</strain>
    </source>
</reference>
<dbReference type="GO" id="GO:0015935">
    <property type="term" value="C:small ribosomal subunit"/>
    <property type="evidence" value="ECO:0007669"/>
    <property type="project" value="InterPro"/>
</dbReference>
<evidence type="ECO:0000259" key="10">
    <source>
        <dbReference type="PROSITE" id="PS50881"/>
    </source>
</evidence>
<dbReference type="RefSeq" id="WP_121923791.1">
    <property type="nucleotide sequence ID" value="NZ_REFO01000018.1"/>
</dbReference>
<dbReference type="InterPro" id="IPR018192">
    <property type="entry name" value="Ribosomal_uS5_N_CS"/>
</dbReference>
<keyword evidence="6 8" id="KW-0687">Ribonucleoprotein</keyword>
<evidence type="ECO:0000256" key="9">
    <source>
        <dbReference type="RuleBase" id="RU003823"/>
    </source>
</evidence>
<evidence type="ECO:0000256" key="6">
    <source>
        <dbReference type="ARBA" id="ARBA00023274"/>
    </source>
</evidence>
<dbReference type="FunFam" id="3.30.230.10:FF:000002">
    <property type="entry name" value="30S ribosomal protein S5"/>
    <property type="match status" value="1"/>
</dbReference>
<dbReference type="FunFam" id="3.30.160.20:FF:000001">
    <property type="entry name" value="30S ribosomal protein S5"/>
    <property type="match status" value="1"/>
</dbReference>
<accession>A0A3M0B541</accession>
<dbReference type="InterPro" id="IPR005324">
    <property type="entry name" value="Ribosomal_uS5_C"/>
</dbReference>
<dbReference type="Pfam" id="PF00333">
    <property type="entry name" value="Ribosomal_S5"/>
    <property type="match status" value="1"/>
</dbReference>
<comment type="function">
    <text evidence="1 8">Located at the back of the 30S subunit body where it stabilizes the conformation of the head with respect to the body.</text>
</comment>
<dbReference type="EMBL" id="REFO01000018">
    <property type="protein sequence ID" value="RMA92453.1"/>
    <property type="molecule type" value="Genomic_DNA"/>
</dbReference>
<proteinExistence type="inferred from homology"/>
<dbReference type="Pfam" id="PF03719">
    <property type="entry name" value="Ribosomal_S5_C"/>
    <property type="match status" value="1"/>
</dbReference>
<dbReference type="NCBIfam" id="TIGR01021">
    <property type="entry name" value="rpsE_bact"/>
    <property type="match status" value="1"/>
</dbReference>
<dbReference type="InterPro" id="IPR013810">
    <property type="entry name" value="Ribosomal_uS5_N"/>
</dbReference>
<keyword evidence="3 8" id="KW-0699">rRNA-binding</keyword>
<evidence type="ECO:0000313" key="11">
    <source>
        <dbReference type="EMBL" id="RMA92453.1"/>
    </source>
</evidence>
<dbReference type="Gene3D" id="3.30.230.10">
    <property type="match status" value="1"/>
</dbReference>
<dbReference type="Proteomes" id="UP000280842">
    <property type="component" value="Unassembled WGS sequence"/>
</dbReference>
<evidence type="ECO:0000256" key="3">
    <source>
        <dbReference type="ARBA" id="ARBA00022730"/>
    </source>
</evidence>
<dbReference type="InterPro" id="IPR005712">
    <property type="entry name" value="Ribosomal_uS5_bac-type"/>
</dbReference>
<dbReference type="GO" id="GO:0005737">
    <property type="term" value="C:cytoplasm"/>
    <property type="evidence" value="ECO:0007669"/>
    <property type="project" value="UniProtKB-ARBA"/>
</dbReference>
<comment type="function">
    <text evidence="8">With S4 and S12 plays an important role in translational accuracy.</text>
</comment>
<organism evidence="11 12">
    <name type="scientific">Hydrogenothermus marinus</name>
    <dbReference type="NCBI Taxonomy" id="133270"/>
    <lineage>
        <taxon>Bacteria</taxon>
        <taxon>Pseudomonadati</taxon>
        <taxon>Aquificota</taxon>
        <taxon>Aquificia</taxon>
        <taxon>Aquificales</taxon>
        <taxon>Hydrogenothermaceae</taxon>
        <taxon>Hydrogenothermus</taxon>
    </lineage>
</organism>
<comment type="domain">
    <text evidence="8">The N-terminal domain interacts with the head of the 30S subunit; the C-terminal domain interacts with the body and contacts protein S4. The interaction surface between S4 and S5 is involved in control of translational fidelity.</text>
</comment>
<name>A0A3M0B541_9AQUI</name>
<evidence type="ECO:0000256" key="4">
    <source>
        <dbReference type="ARBA" id="ARBA00022884"/>
    </source>
</evidence>
<keyword evidence="4 8" id="KW-0694">RNA-binding</keyword>
<evidence type="ECO:0000256" key="7">
    <source>
        <dbReference type="ARBA" id="ARBA00035255"/>
    </source>
</evidence>